<sequence>MASPDHTAMLDRRDFEFLLNVESEDHFSPDVNIDKLNEHTFNNTNLPLQPSLPESALVGLFHPSEDHSEWTPPQGHQTSWPRSIDENNAALAEFRFLMDPSPLGQHPTQLQTPLLGLSSSQTPVACEHHDSLDATVGQNFCNNRPGFEPCQPGFSSLCVTDSGNLALWEIEGYLSEGIVTDGNSGHLQHQSEGGETNQAAHFKSTDMEAWLGEHLVTFGAQQLTDPARTTAVTTAIICTSKPPEVIEASEQPLENSALASAPSHVQVPKRQTDQQEPKTQRSRIPPESRSILEEHFNNDPYPTGRDIDIIAQLSNLEKKTVKNWFNNTRSRRSVHDDQANSTPFNSVELNSTTPSFQGPQLPTWRSKKDTDAMSVGSKSSSNLSIERYLVAPLDEEPASAAAIKAALAQEASVQLHSHCENALNKLPQVPDDSYSSTFVGNSRPLSDDGLISKRRVSAISSRHSSASGGSASSYGSSTSSFGRARRRGRKRWHHAPYATSSKAVEGPNQKEDDEDDQGRNVAFFCTFCQKAFTAKYEWKRHEEAVHVPQKTWICCHQEAPAPTWCPFCRELLPTEEHLAKHRYQECRNKPEAQRTFSRKDHLLQHIRSTHLAQSVSNHRPVCPDSAFLKLWECSLPPLESDNPALHCGFCGRWFLTWSKRSEHIARHFKASITMSAWWPGRIHNDYELENVLIPFYSKSPHFCRYCHKQFPVLATAQRLHSCCKLFSCSFLPNPESIFGFGMMPQEKYCHLCDFNVKCLHENASHLIQQHAETHKYRQCHQKIYYSSSDFWNHLRRFHCEDRSAYFRGEQIVSSWMRVMAAVFEPADQAAGALATQLLHPEYERVSSTIEAQDSHICSTIHQRHQRSPHRIISDPLPKELTEETCGEKLVDLACTYTLDPLQCPGDIPKASLFSNLAHPGRKPPLPRGVPSHVNSVRSIMAQSTRRIIGASN</sequence>
<reference evidence="1 2" key="1">
    <citation type="journal article" date="2016" name="Nat. Commun.">
        <title>Ectomycorrhizal ecology is imprinted in the genome of the dominant symbiotic fungus Cenococcum geophilum.</title>
        <authorList>
            <consortium name="DOE Joint Genome Institute"/>
            <person name="Peter M."/>
            <person name="Kohler A."/>
            <person name="Ohm R.A."/>
            <person name="Kuo A."/>
            <person name="Krutzmann J."/>
            <person name="Morin E."/>
            <person name="Arend M."/>
            <person name="Barry K.W."/>
            <person name="Binder M."/>
            <person name="Choi C."/>
            <person name="Clum A."/>
            <person name="Copeland A."/>
            <person name="Grisel N."/>
            <person name="Haridas S."/>
            <person name="Kipfer T."/>
            <person name="LaButti K."/>
            <person name="Lindquist E."/>
            <person name="Lipzen A."/>
            <person name="Maire R."/>
            <person name="Meier B."/>
            <person name="Mihaltcheva S."/>
            <person name="Molinier V."/>
            <person name="Murat C."/>
            <person name="Poggeler S."/>
            <person name="Quandt C.A."/>
            <person name="Sperisen C."/>
            <person name="Tritt A."/>
            <person name="Tisserant E."/>
            <person name="Crous P.W."/>
            <person name="Henrissat B."/>
            <person name="Nehls U."/>
            <person name="Egli S."/>
            <person name="Spatafora J.W."/>
            <person name="Grigoriev I.V."/>
            <person name="Martin F.M."/>
        </authorList>
    </citation>
    <scope>NUCLEOTIDE SEQUENCE [LARGE SCALE GENOMIC DNA]</scope>
    <source>
        <strain evidence="1 2">1.58</strain>
    </source>
</reference>
<proteinExistence type="predicted"/>
<accession>A0ACC8EKR1</accession>
<keyword evidence="2" id="KW-1185">Reference proteome</keyword>
<organism evidence="1 2">
    <name type="scientific">Cenococcum geophilum 1.58</name>
    <dbReference type="NCBI Taxonomy" id="794803"/>
    <lineage>
        <taxon>Eukaryota</taxon>
        <taxon>Fungi</taxon>
        <taxon>Dikarya</taxon>
        <taxon>Ascomycota</taxon>
        <taxon>Pezizomycotina</taxon>
        <taxon>Dothideomycetes</taxon>
        <taxon>Pleosporomycetidae</taxon>
        <taxon>Gloniales</taxon>
        <taxon>Gloniaceae</taxon>
        <taxon>Cenococcum</taxon>
    </lineage>
</organism>
<evidence type="ECO:0000313" key="1">
    <source>
        <dbReference type="EMBL" id="OCK86667.1"/>
    </source>
</evidence>
<protein>
    <submittedName>
        <fullName evidence="1">Uncharacterized protein</fullName>
    </submittedName>
</protein>
<gene>
    <name evidence="1" type="ORF">K441DRAFT_672031</name>
</gene>
<dbReference type="Proteomes" id="UP000250078">
    <property type="component" value="Unassembled WGS sequence"/>
</dbReference>
<dbReference type="EMBL" id="KV748292">
    <property type="protein sequence ID" value="OCK86667.1"/>
    <property type="molecule type" value="Genomic_DNA"/>
</dbReference>
<name>A0ACC8EKR1_9PEZI</name>
<evidence type="ECO:0000313" key="2">
    <source>
        <dbReference type="Proteomes" id="UP000250078"/>
    </source>
</evidence>